<keyword evidence="2" id="KW-1185">Reference proteome</keyword>
<accession>A0A423TQM0</accession>
<comment type="caution">
    <text evidence="1">The sequence shown here is derived from an EMBL/GenBank/DDBJ whole genome shotgun (WGS) entry which is preliminary data.</text>
</comment>
<reference evidence="1 2" key="1">
    <citation type="submission" date="2018-04" db="EMBL/GenBank/DDBJ databases">
        <authorList>
            <person name="Zhang X."/>
            <person name="Yuan J."/>
            <person name="Li F."/>
            <person name="Xiang J."/>
        </authorList>
    </citation>
    <scope>NUCLEOTIDE SEQUENCE [LARGE SCALE GENOMIC DNA]</scope>
    <source>
        <tissue evidence="1">Muscle</tissue>
    </source>
</reference>
<dbReference type="PANTHER" id="PTHR13318">
    <property type="entry name" value="PARTNER OF PAIRED, ISOFORM B-RELATED"/>
    <property type="match status" value="1"/>
</dbReference>
<gene>
    <name evidence="1" type="ORF">C7M84_002587</name>
</gene>
<evidence type="ECO:0008006" key="3">
    <source>
        <dbReference type="Google" id="ProtNLM"/>
    </source>
</evidence>
<dbReference type="EMBL" id="QCYY01001345">
    <property type="protein sequence ID" value="ROT78713.1"/>
    <property type="molecule type" value="Genomic_DNA"/>
</dbReference>
<evidence type="ECO:0000313" key="2">
    <source>
        <dbReference type="Proteomes" id="UP000283509"/>
    </source>
</evidence>
<reference evidence="1 2" key="2">
    <citation type="submission" date="2019-01" db="EMBL/GenBank/DDBJ databases">
        <title>The decoding of complex shrimp genome reveals the adaptation for benthos swimmer, frequently molting mechanism and breeding impact on genome.</title>
        <authorList>
            <person name="Sun Y."/>
            <person name="Gao Y."/>
            <person name="Yu Y."/>
        </authorList>
    </citation>
    <scope>NUCLEOTIDE SEQUENCE [LARGE SCALE GENOMIC DNA]</scope>
    <source>
        <tissue evidence="1">Muscle</tissue>
    </source>
</reference>
<dbReference type="AlphaFoldDB" id="A0A423TQM0"/>
<dbReference type="InterPro" id="IPR032675">
    <property type="entry name" value="LRR_dom_sf"/>
</dbReference>
<feature type="non-terminal residue" evidence="1">
    <location>
        <position position="1"/>
    </location>
</feature>
<organism evidence="1 2">
    <name type="scientific">Penaeus vannamei</name>
    <name type="common">Whiteleg shrimp</name>
    <name type="synonym">Litopenaeus vannamei</name>
    <dbReference type="NCBI Taxonomy" id="6689"/>
    <lineage>
        <taxon>Eukaryota</taxon>
        <taxon>Metazoa</taxon>
        <taxon>Ecdysozoa</taxon>
        <taxon>Arthropoda</taxon>
        <taxon>Crustacea</taxon>
        <taxon>Multicrustacea</taxon>
        <taxon>Malacostraca</taxon>
        <taxon>Eumalacostraca</taxon>
        <taxon>Eucarida</taxon>
        <taxon>Decapoda</taxon>
        <taxon>Dendrobranchiata</taxon>
        <taxon>Penaeoidea</taxon>
        <taxon>Penaeidae</taxon>
        <taxon>Penaeus</taxon>
    </lineage>
</organism>
<dbReference type="GO" id="GO:0031146">
    <property type="term" value="P:SCF-dependent proteasomal ubiquitin-dependent protein catabolic process"/>
    <property type="evidence" value="ECO:0007669"/>
    <property type="project" value="TreeGrafter"/>
</dbReference>
<protein>
    <recommendedName>
        <fullName evidence="3">F-box domain-containing protein</fullName>
    </recommendedName>
</protein>
<dbReference type="Proteomes" id="UP000283509">
    <property type="component" value="Unassembled WGS sequence"/>
</dbReference>
<dbReference type="OrthoDB" id="3134645at2759"/>
<sequence>ASRVCRLWRKVATNNRLWHTVDLATGRIKPRYRNERKLLWILENRLSEGSIACWWNDAVTPPILPRLVELCPELTSLNLSYCHKIHSENLHTHLSLCKKLERLDLTNVMASHKPTPRCAVGQQTLSDMALTMNTRLTHLTLANNTLSNVPGLVWRINIELLQKGCTKLRTLRLTNSNTRLSQTSMSVQASSPGFPELEELSLAVDGNLSVGMNDSELERILKNSHKLRLLDVRGCINITDSSLVRIPPWDLEHLFLAGSTSPKYYSDRLELVVRKWQHSLVELDLSWTANADSIDAALIAISEESDNKLRYLNMCGSSVTFQPIRQVLARCKHLETINLTSCRALPRGLKRFHEALQLISLRADIAKGKFDENPDQDDDD</sequence>
<dbReference type="SMART" id="SM00367">
    <property type="entry name" value="LRR_CC"/>
    <property type="match status" value="4"/>
</dbReference>
<dbReference type="Gene3D" id="3.80.10.10">
    <property type="entry name" value="Ribonuclease Inhibitor"/>
    <property type="match status" value="1"/>
</dbReference>
<proteinExistence type="predicted"/>
<name>A0A423TQM0_PENVA</name>
<dbReference type="GO" id="GO:0019005">
    <property type="term" value="C:SCF ubiquitin ligase complex"/>
    <property type="evidence" value="ECO:0007669"/>
    <property type="project" value="TreeGrafter"/>
</dbReference>
<evidence type="ECO:0000313" key="1">
    <source>
        <dbReference type="EMBL" id="ROT78713.1"/>
    </source>
</evidence>
<dbReference type="STRING" id="6689.A0A423TQM0"/>
<dbReference type="InterPro" id="IPR006553">
    <property type="entry name" value="Leu-rich_rpt_Cys-con_subtyp"/>
</dbReference>
<dbReference type="SUPFAM" id="SSF52047">
    <property type="entry name" value="RNI-like"/>
    <property type="match status" value="1"/>
</dbReference>